<evidence type="ECO:0000313" key="1">
    <source>
        <dbReference type="EMBL" id="PWN69429.1"/>
    </source>
</evidence>
<organism evidence="1 2">
    <name type="scientific">Chryseobacterium phosphatilyticum</name>
    <dbReference type="NCBI Taxonomy" id="475075"/>
    <lineage>
        <taxon>Bacteria</taxon>
        <taxon>Pseudomonadati</taxon>
        <taxon>Bacteroidota</taxon>
        <taxon>Flavobacteriia</taxon>
        <taxon>Flavobacteriales</taxon>
        <taxon>Weeksellaceae</taxon>
        <taxon>Chryseobacterium group</taxon>
        <taxon>Chryseobacterium</taxon>
    </lineage>
</organism>
<evidence type="ECO:0008006" key="3">
    <source>
        <dbReference type="Google" id="ProtNLM"/>
    </source>
</evidence>
<evidence type="ECO:0000313" key="2">
    <source>
        <dbReference type="Proteomes" id="UP000236594"/>
    </source>
</evidence>
<dbReference type="Proteomes" id="UP000236594">
    <property type="component" value="Unassembled WGS sequence"/>
</dbReference>
<dbReference type="OrthoDB" id="799767at2"/>
<name>A0A316X857_9FLAO</name>
<gene>
    <name evidence="1" type="ORF">C1631_015375</name>
</gene>
<reference evidence="1 2" key="1">
    <citation type="submission" date="2018-04" db="EMBL/GenBank/DDBJ databases">
        <title>Draft Genome Sequence of Phosphate-Solubilizing Chryseobacterium sp. ISE14 that is a Biocontrol and Plant Growth-Promoting Rhizobacterium Isolated from Cucumber.</title>
        <authorList>
            <person name="Jeong J.-J."/>
            <person name="Sang M.K."/>
            <person name="Choi I.-G."/>
            <person name="Kim K.D."/>
        </authorList>
    </citation>
    <scope>NUCLEOTIDE SEQUENCE [LARGE SCALE GENOMIC DNA]</scope>
    <source>
        <strain evidence="1 2">ISE14</strain>
    </source>
</reference>
<dbReference type="AlphaFoldDB" id="A0A316X857"/>
<comment type="caution">
    <text evidence="1">The sequence shown here is derived from an EMBL/GenBank/DDBJ whole genome shotgun (WGS) entry which is preliminary data.</text>
</comment>
<keyword evidence="2" id="KW-1185">Reference proteome</keyword>
<protein>
    <recommendedName>
        <fullName evidence="3">AraC family transcriptional regulator</fullName>
    </recommendedName>
</protein>
<dbReference type="RefSeq" id="WP_109713203.1">
    <property type="nucleotide sequence ID" value="NZ_PPED02000003.1"/>
</dbReference>
<accession>A0A316X857</accession>
<sequence length="129" mass="15027">MNPLFSNLTFFQDNIYPPFGNGMYHKICFENVHIGFGNLFLGRRLILYFESDFKSVEMHFTINGKSSAHSANFGKTISFESYQHNIIYAYQMGGKMEFSGEDMQILENPRHFSTAFKRKYNVIPNTIKN</sequence>
<dbReference type="EMBL" id="PPED02000003">
    <property type="protein sequence ID" value="PWN69429.1"/>
    <property type="molecule type" value="Genomic_DNA"/>
</dbReference>
<proteinExistence type="predicted"/>